<reference evidence="1 2" key="1">
    <citation type="journal article" date="2015" name="BMC Microbiol.">
        <title>Comparative analysis of multiple inducible phages from Mannheimia haemolytica.</title>
        <authorList>
            <person name="Niu Y.D."/>
            <person name="Cook S.R."/>
            <person name="Wang J."/>
            <person name="Klima C.L."/>
            <person name="Hsu Y.H."/>
            <person name="Kropinski A.M."/>
            <person name="Turner D."/>
            <person name="McAllister T.A."/>
        </authorList>
    </citation>
    <scope>NUCLEOTIDE SEQUENCE [LARGE SCALE GENOMIC DNA]</scope>
</reference>
<evidence type="ECO:0000313" key="2">
    <source>
        <dbReference type="Proteomes" id="UP000228741"/>
    </source>
</evidence>
<gene>
    <name evidence="1" type="ORF">535AP1_47</name>
</gene>
<dbReference type="Proteomes" id="UP000228741">
    <property type="component" value="Segment"/>
</dbReference>
<evidence type="ECO:0000313" key="1">
    <source>
        <dbReference type="EMBL" id="AJA72920.1"/>
    </source>
</evidence>
<organism evidence="1 2">
    <name type="scientific">Mannheimia phage vB_MhM_535AP1</name>
    <dbReference type="NCBI Taxonomy" id="1572740"/>
    <lineage>
        <taxon>Viruses</taxon>
        <taxon>Duplodnaviria</taxon>
        <taxon>Heunggongvirae</taxon>
        <taxon>Uroviricota</taxon>
        <taxon>Caudoviricetes</taxon>
        <taxon>Peduoviridae</taxon>
        <taxon>Baylorvirus</taxon>
        <taxon>Baylorvirus PHL101</taxon>
    </lineage>
</organism>
<protein>
    <submittedName>
        <fullName evidence="1">Uncharacterized protein</fullName>
    </submittedName>
</protein>
<sequence>MKNKMGSKFIRVRVEHPQRKKEDIELVQDVVAYHIFNLFKFEESGLRGFSQYDLEIDVKVKPVLEQKEMPVDVWIDDLGGKNGTITSGQ</sequence>
<accession>A0A0M3LNL2</accession>
<name>A0A0M3LNL2_9CAUD</name>
<dbReference type="EMBL" id="KP137432">
    <property type="protein sequence ID" value="AJA72920.1"/>
    <property type="molecule type" value="Genomic_DNA"/>
</dbReference>
<proteinExistence type="predicted"/>